<gene>
    <name evidence="1" type="ORF">ABWT76_001536</name>
</gene>
<proteinExistence type="predicted"/>
<protein>
    <submittedName>
        <fullName evidence="1">Uncharacterized protein</fullName>
    </submittedName>
</protein>
<dbReference type="RefSeq" id="WP_156331671.1">
    <property type="nucleotide sequence ID" value="NZ_CP159837.1"/>
</dbReference>
<dbReference type="EMBL" id="CP159837">
    <property type="protein sequence ID" value="XCM38676.1"/>
    <property type="molecule type" value="Genomic_DNA"/>
</dbReference>
<evidence type="ECO:0000313" key="1">
    <source>
        <dbReference type="EMBL" id="XCM38676.1"/>
    </source>
</evidence>
<accession>A0AAU8JKX1</accession>
<reference evidence="1" key="1">
    <citation type="submission" date="2024-07" db="EMBL/GenBank/DDBJ databases">
        <authorList>
            <person name="Kim Y.J."/>
            <person name="Jeong J.Y."/>
        </authorList>
    </citation>
    <scope>NUCLEOTIDE SEQUENCE</scope>
    <source>
        <strain evidence="1">GIHE-MW2</strain>
    </source>
</reference>
<organism evidence="1">
    <name type="scientific">Planktothricoides raciborskii GIHE-MW2</name>
    <dbReference type="NCBI Taxonomy" id="2792601"/>
    <lineage>
        <taxon>Bacteria</taxon>
        <taxon>Bacillati</taxon>
        <taxon>Cyanobacteriota</taxon>
        <taxon>Cyanophyceae</taxon>
        <taxon>Oscillatoriophycideae</taxon>
        <taxon>Oscillatoriales</taxon>
        <taxon>Oscillatoriaceae</taxon>
        <taxon>Planktothricoides</taxon>
    </lineage>
</organism>
<dbReference type="AlphaFoldDB" id="A0AAU8JKX1"/>
<sequence>MAIRPYKCRNASPLQMLCGLLAEKIAVNQNLSPNLGLERSLTQDIRVIISFSATIKFPVSLVHLNFIFTYRVIFSTSTKETQGFLS</sequence>
<name>A0AAU8JKX1_9CYAN</name>